<feature type="region of interest" description="Disordered" evidence="2">
    <location>
        <begin position="253"/>
        <end position="272"/>
    </location>
</feature>
<reference evidence="5" key="2">
    <citation type="submission" date="2013-12" db="EMBL/GenBank/DDBJ databases">
        <title>Evolution of pathogenesis and genome organization in the Tremellales.</title>
        <authorList>
            <person name="Cuomo C."/>
            <person name="Litvintseva A."/>
            <person name="Heitman J."/>
            <person name="Chen Y."/>
            <person name="Sun S."/>
            <person name="Springer D."/>
            <person name="Dromer F."/>
            <person name="Young S."/>
            <person name="Zeng Q."/>
            <person name="Chapman S."/>
            <person name="Gujja S."/>
            <person name="Saif S."/>
            <person name="Birren B."/>
        </authorList>
    </citation>
    <scope>NUCLEOTIDE SEQUENCE [LARGE SCALE GENOMIC DNA]</scope>
    <source>
        <strain evidence="5">CBS 10435</strain>
    </source>
</reference>
<dbReference type="InterPro" id="IPR020568">
    <property type="entry name" value="Ribosomal_Su5_D2-typ_SF"/>
</dbReference>
<reference evidence="4 5" key="1">
    <citation type="submission" date="2013-07" db="EMBL/GenBank/DDBJ databases">
        <title>The Genome Sequence of Kwoniella mangroviensis CBS10435.</title>
        <authorList>
            <consortium name="The Broad Institute Genome Sequencing Platform"/>
            <person name="Cuomo C."/>
            <person name="Litvintseva A."/>
            <person name="Chen Y."/>
            <person name="Heitman J."/>
            <person name="Sun S."/>
            <person name="Springer D."/>
            <person name="Dromer F."/>
            <person name="Young S.K."/>
            <person name="Zeng Q."/>
            <person name="Gargeya S."/>
            <person name="Fitzgerald M."/>
            <person name="Abouelleil A."/>
            <person name="Alvarado L."/>
            <person name="Berlin A.M."/>
            <person name="Chapman S.B."/>
            <person name="Dewar J."/>
            <person name="Goldberg J."/>
            <person name="Griggs A."/>
            <person name="Gujja S."/>
            <person name="Hansen M."/>
            <person name="Howarth C."/>
            <person name="Imamovic A."/>
            <person name="Larimer J."/>
            <person name="McCowan C."/>
            <person name="Murphy C."/>
            <person name="Pearson M."/>
            <person name="Priest M."/>
            <person name="Roberts A."/>
            <person name="Saif S."/>
            <person name="Shea T."/>
            <person name="Sykes S."/>
            <person name="Wortman J."/>
            <person name="Nusbaum C."/>
            <person name="Birren B."/>
        </authorList>
    </citation>
    <scope>NUCLEOTIDE SEQUENCE [LARGE SCALE GENOMIC DNA]</scope>
    <source>
        <strain evidence="4 5">CBS 10435</strain>
    </source>
</reference>
<dbReference type="InterPro" id="IPR023582">
    <property type="entry name" value="Impact"/>
</dbReference>
<dbReference type="EMBL" id="KI669465">
    <property type="protein sequence ID" value="OCF55733.1"/>
    <property type="molecule type" value="Genomic_DNA"/>
</dbReference>
<feature type="region of interest" description="Disordered" evidence="2">
    <location>
        <begin position="1"/>
        <end position="34"/>
    </location>
</feature>
<dbReference type="Proteomes" id="UP000092583">
    <property type="component" value="Unassembled WGS sequence"/>
</dbReference>
<comment type="similarity">
    <text evidence="1">Belongs to the IMPACT family.</text>
</comment>
<sequence length="300" mass="33107">MTSSTKRPSSPSSSSSTPNKPSKKPRPSSPQKNVSLHQWLHPTAEPLLLTHSPPLHSSSSTFLSFTISFLPPSHITTVQSLEKECRRIVRELNVIGLVGDIVSKGDEGAFQDGEGRAPGRGRESGKERIREPDHRMWGVRTLGLREGKDGTGGEGDYQLLEASFDDNEKYGGQTILKALRENNGVDVLTVCCRWYGGDMIGPIRFQHITTTVLTSVKSTLKLMTLRDLRTNLEALDEEISSLRSSLIPIAAKENDNTVQSGDSNGKGKYDNIEDEKQLERLVVARERTKDALEKRLSKAS</sequence>
<dbReference type="Gene3D" id="3.30.230.30">
    <property type="entry name" value="Impact, N-terminal domain"/>
    <property type="match status" value="1"/>
</dbReference>
<name>A0A1B9IJT0_9TREE</name>
<evidence type="ECO:0000259" key="3">
    <source>
        <dbReference type="Pfam" id="PF01205"/>
    </source>
</evidence>
<dbReference type="InterPro" id="IPR001498">
    <property type="entry name" value="Impact_N"/>
</dbReference>
<dbReference type="PANTHER" id="PTHR16301">
    <property type="entry name" value="IMPACT-RELATED"/>
    <property type="match status" value="1"/>
</dbReference>
<dbReference type="OrthoDB" id="69641at2759"/>
<dbReference type="SUPFAM" id="SSF54211">
    <property type="entry name" value="Ribosomal protein S5 domain 2-like"/>
    <property type="match status" value="1"/>
</dbReference>
<feature type="compositionally biased region" description="Low complexity" evidence="2">
    <location>
        <begin position="1"/>
        <end position="20"/>
    </location>
</feature>
<feature type="domain" description="Impact N-terminal" evidence="3">
    <location>
        <begin position="130"/>
        <end position="212"/>
    </location>
</feature>
<evidence type="ECO:0000313" key="4">
    <source>
        <dbReference type="EMBL" id="OCF55733.1"/>
    </source>
</evidence>
<proteinExistence type="inferred from homology"/>
<evidence type="ECO:0000256" key="1">
    <source>
        <dbReference type="ARBA" id="ARBA00007665"/>
    </source>
</evidence>
<dbReference type="STRING" id="1331196.A0A1B9IJT0"/>
<dbReference type="PANTHER" id="PTHR16301:SF25">
    <property type="entry name" value="PROTEIN IMPACT"/>
    <property type="match status" value="1"/>
</dbReference>
<dbReference type="GO" id="GO:0005737">
    <property type="term" value="C:cytoplasm"/>
    <property type="evidence" value="ECO:0007669"/>
    <property type="project" value="TreeGrafter"/>
</dbReference>
<dbReference type="InterPro" id="IPR036956">
    <property type="entry name" value="Impact_N_sf"/>
</dbReference>
<evidence type="ECO:0000256" key="2">
    <source>
        <dbReference type="SAM" id="MobiDB-lite"/>
    </source>
</evidence>
<dbReference type="AlphaFoldDB" id="A0A1B9IJT0"/>
<accession>A0A1B9IJT0</accession>
<organism evidence="4 5">
    <name type="scientific">Kwoniella mangroviensis CBS 10435</name>
    <dbReference type="NCBI Taxonomy" id="1331196"/>
    <lineage>
        <taxon>Eukaryota</taxon>
        <taxon>Fungi</taxon>
        <taxon>Dikarya</taxon>
        <taxon>Basidiomycota</taxon>
        <taxon>Agaricomycotina</taxon>
        <taxon>Tremellomycetes</taxon>
        <taxon>Tremellales</taxon>
        <taxon>Cryptococcaceae</taxon>
        <taxon>Kwoniella</taxon>
    </lineage>
</organism>
<keyword evidence="5" id="KW-1185">Reference proteome</keyword>
<dbReference type="GO" id="GO:0140469">
    <property type="term" value="P:GCN2-mediated signaling"/>
    <property type="evidence" value="ECO:0007669"/>
    <property type="project" value="TreeGrafter"/>
</dbReference>
<feature type="region of interest" description="Disordered" evidence="2">
    <location>
        <begin position="105"/>
        <end position="130"/>
    </location>
</feature>
<dbReference type="Pfam" id="PF01205">
    <property type="entry name" value="Impact_N"/>
    <property type="match status" value="1"/>
</dbReference>
<gene>
    <name evidence="4" type="ORF">L486_06484</name>
</gene>
<protein>
    <recommendedName>
        <fullName evidence="3">Impact N-terminal domain-containing protein</fullName>
    </recommendedName>
</protein>
<dbReference type="GO" id="GO:0006446">
    <property type="term" value="P:regulation of translational initiation"/>
    <property type="evidence" value="ECO:0007669"/>
    <property type="project" value="TreeGrafter"/>
</dbReference>
<evidence type="ECO:0000313" key="5">
    <source>
        <dbReference type="Proteomes" id="UP000092583"/>
    </source>
</evidence>